<dbReference type="Proteomes" id="UP000567179">
    <property type="component" value="Unassembled WGS sequence"/>
</dbReference>
<comment type="caution">
    <text evidence="2">The sequence shown here is derived from an EMBL/GenBank/DDBJ whole genome shotgun (WGS) entry which is preliminary data.</text>
</comment>
<evidence type="ECO:0000256" key="1">
    <source>
        <dbReference type="SAM" id="SignalP"/>
    </source>
</evidence>
<keyword evidence="1" id="KW-0732">Signal</keyword>
<evidence type="ECO:0000313" key="2">
    <source>
        <dbReference type="EMBL" id="KAF5310945.1"/>
    </source>
</evidence>
<sequence>MTTINNLPIEILSHIFWLAVLDAQRPCGRILKKGYIDPWFTSEYQATAPFVFLKVCGHWRAVARSTPLLWSTLNVSNYRFDKGTCHPLPLNALVHWLSLSELALLNLYLTSPHGDNGPELPLGHTEQILQLLARNGHRWQSLSVFIDARMCQALEDIILHQLAQDAFPNFRRLELDTTAARETFDWSTLAQAVSRINSLKELYLVGECLRSPDYALQGIQWGHLTTIFLDVPVTVDEAAFYLAHSTTAETVTFNFLLWTDPNVPYPQHTTLPCLKSLTLSGSDESHRLLDVFDFPSLENLSIRITMPRSPLPHALSLNDLMERSRCPLKNLLIVLCCTLSPSDAAEYLLNSRLHNVPQVVLACDYICGEVEDIARTFKKGVPPIWVWEVKAKGTQNMGWKQEFDKHLDKGARIINSDS</sequence>
<proteinExistence type="predicted"/>
<feature type="signal peptide" evidence="1">
    <location>
        <begin position="1"/>
        <end position="23"/>
    </location>
</feature>
<dbReference type="EMBL" id="JAACJJ010000057">
    <property type="protein sequence ID" value="KAF5310945.1"/>
    <property type="molecule type" value="Genomic_DNA"/>
</dbReference>
<accession>A0A8H5ESN0</accession>
<gene>
    <name evidence="2" type="ORF">D9619_008084</name>
</gene>
<dbReference type="AlphaFoldDB" id="A0A8H5ESN0"/>
<keyword evidence="3" id="KW-1185">Reference proteome</keyword>
<evidence type="ECO:0000313" key="3">
    <source>
        <dbReference type="Proteomes" id="UP000567179"/>
    </source>
</evidence>
<organism evidence="2 3">
    <name type="scientific">Psilocybe cf. subviscida</name>
    <dbReference type="NCBI Taxonomy" id="2480587"/>
    <lineage>
        <taxon>Eukaryota</taxon>
        <taxon>Fungi</taxon>
        <taxon>Dikarya</taxon>
        <taxon>Basidiomycota</taxon>
        <taxon>Agaricomycotina</taxon>
        <taxon>Agaricomycetes</taxon>
        <taxon>Agaricomycetidae</taxon>
        <taxon>Agaricales</taxon>
        <taxon>Agaricineae</taxon>
        <taxon>Strophariaceae</taxon>
        <taxon>Psilocybe</taxon>
    </lineage>
</organism>
<evidence type="ECO:0008006" key="4">
    <source>
        <dbReference type="Google" id="ProtNLM"/>
    </source>
</evidence>
<name>A0A8H5ESN0_9AGAR</name>
<dbReference type="OrthoDB" id="2858353at2759"/>
<protein>
    <recommendedName>
        <fullName evidence="4">F-box domain-containing protein</fullName>
    </recommendedName>
</protein>
<reference evidence="2 3" key="1">
    <citation type="journal article" date="2020" name="ISME J.">
        <title>Uncovering the hidden diversity of litter-decomposition mechanisms in mushroom-forming fungi.</title>
        <authorList>
            <person name="Floudas D."/>
            <person name="Bentzer J."/>
            <person name="Ahren D."/>
            <person name="Johansson T."/>
            <person name="Persson P."/>
            <person name="Tunlid A."/>
        </authorList>
    </citation>
    <scope>NUCLEOTIDE SEQUENCE [LARGE SCALE GENOMIC DNA]</scope>
    <source>
        <strain evidence="2 3">CBS 101986</strain>
    </source>
</reference>
<feature type="chain" id="PRO_5034462467" description="F-box domain-containing protein" evidence="1">
    <location>
        <begin position="24"/>
        <end position="418"/>
    </location>
</feature>